<evidence type="ECO:0008006" key="4">
    <source>
        <dbReference type="Google" id="ProtNLM"/>
    </source>
</evidence>
<proteinExistence type="predicted"/>
<gene>
    <name evidence="2" type="ORF">OJ962_23655</name>
</gene>
<feature type="region of interest" description="Disordered" evidence="1">
    <location>
        <begin position="64"/>
        <end position="161"/>
    </location>
</feature>
<reference evidence="2" key="1">
    <citation type="submission" date="2022-10" db="EMBL/GenBank/DDBJ databases">
        <title>The WGS of Solirubrobacter sp. CPCC 204708.</title>
        <authorList>
            <person name="Jiang Z."/>
        </authorList>
    </citation>
    <scope>NUCLEOTIDE SEQUENCE</scope>
    <source>
        <strain evidence="2">CPCC 204708</strain>
    </source>
</reference>
<feature type="compositionally biased region" description="Low complexity" evidence="1">
    <location>
        <begin position="105"/>
        <end position="118"/>
    </location>
</feature>
<accession>A0ABT4RPL7</accession>
<comment type="caution">
    <text evidence="2">The sequence shown here is derived from an EMBL/GenBank/DDBJ whole genome shotgun (WGS) entry which is preliminary data.</text>
</comment>
<feature type="compositionally biased region" description="Basic residues" evidence="1">
    <location>
        <begin position="94"/>
        <end position="104"/>
    </location>
</feature>
<evidence type="ECO:0000256" key="1">
    <source>
        <dbReference type="SAM" id="MobiDB-lite"/>
    </source>
</evidence>
<evidence type="ECO:0000313" key="2">
    <source>
        <dbReference type="EMBL" id="MDA0140514.1"/>
    </source>
</evidence>
<dbReference type="Proteomes" id="UP001147700">
    <property type="component" value="Unassembled WGS sequence"/>
</dbReference>
<protein>
    <recommendedName>
        <fullName evidence="4">Cadherin-like beta sandwich domain-containing protein</fullName>
    </recommendedName>
</protein>
<evidence type="ECO:0000313" key="3">
    <source>
        <dbReference type="Proteomes" id="UP001147700"/>
    </source>
</evidence>
<organism evidence="2 3">
    <name type="scientific">Solirubrobacter deserti</name>
    <dbReference type="NCBI Taxonomy" id="2282478"/>
    <lineage>
        <taxon>Bacteria</taxon>
        <taxon>Bacillati</taxon>
        <taxon>Actinomycetota</taxon>
        <taxon>Thermoleophilia</taxon>
        <taxon>Solirubrobacterales</taxon>
        <taxon>Solirubrobacteraceae</taxon>
        <taxon>Solirubrobacter</taxon>
    </lineage>
</organism>
<name>A0ABT4RPL7_9ACTN</name>
<dbReference type="RefSeq" id="WP_202954226.1">
    <property type="nucleotide sequence ID" value="NZ_JAPCID010000041.1"/>
</dbReference>
<feature type="compositionally biased region" description="Low complexity" evidence="1">
    <location>
        <begin position="137"/>
        <end position="148"/>
    </location>
</feature>
<keyword evidence="3" id="KW-1185">Reference proteome</keyword>
<dbReference type="EMBL" id="JAPCID010000041">
    <property type="protein sequence ID" value="MDA0140514.1"/>
    <property type="molecule type" value="Genomic_DNA"/>
</dbReference>
<sequence>MNLITDTWRGLVRRKLWPVALLLVGALVAVPMFLAKEPEVTPAPANAQAQVEGLPATYVTAATEDSALEEDATSKRHRALGAEKDPFEPAPLPKAKKKKTKKATKTSTAKTEPAATETDSAKTEPSTGSGDAGGGASEPSAPVATPTPTATPTPAPDNSVRVRFTRVEETTADELPAVTVEELSVLPDEENPVVVFQGLEKKGKIAVFELTGNATVEGDGECEPSPTDCRIVRLRAGETVFITVKDTGEETDAQYQLDLVKINR</sequence>